<feature type="transmembrane region" description="Helical" evidence="8">
    <location>
        <begin position="71"/>
        <end position="91"/>
    </location>
</feature>
<dbReference type="GO" id="GO:0005886">
    <property type="term" value="C:plasma membrane"/>
    <property type="evidence" value="ECO:0007669"/>
    <property type="project" value="UniProtKB-SubCell"/>
</dbReference>
<evidence type="ECO:0000256" key="2">
    <source>
        <dbReference type="ARBA" id="ARBA00022475"/>
    </source>
</evidence>
<feature type="transmembrane region" description="Helical" evidence="8">
    <location>
        <begin position="12"/>
        <end position="29"/>
    </location>
</feature>
<name>A0A1Q2SP46_9GAMM</name>
<dbReference type="PANTHER" id="PTHR22926:SF3">
    <property type="entry name" value="UNDECAPRENYL-PHOSPHATE ALPHA-N-ACETYLGLUCOSAMINYL 1-PHOSPHATE TRANSFERASE"/>
    <property type="match status" value="1"/>
</dbReference>
<dbReference type="GO" id="GO:0046872">
    <property type="term" value="F:metal ion binding"/>
    <property type="evidence" value="ECO:0007669"/>
    <property type="project" value="UniProtKB-KW"/>
</dbReference>
<evidence type="ECO:0000256" key="5">
    <source>
        <dbReference type="ARBA" id="ARBA00022989"/>
    </source>
</evidence>
<dbReference type="KEGG" id="ntt:TAO_1499"/>
<sequence length="280" mass="31580">MLSGGDELSSDDISLFFPGAILVAAIGYMDDHHNLSPLVRILVHFMAALITLYFLLHIPPSYDSLKVLSSHWLKGLGLILLIVWSINLFNFMDGIDGLAGAEACFIFLIGGGWLWEVGAHHYAYFAWLLVATVAGFLVWNWPPAKIFMGDGGSGFLGFLVAVFALAGKIYWNIPIVLWMILYGVFWFDATVTLLRRILVGERWYLAHRTHAYQRLYQAEGSHRRSLLRIMVINTVLGIAALWGNIHQDAIPWLFCGVLIVLGIAYWRVERLQPMHPLSRL</sequence>
<evidence type="ECO:0000256" key="3">
    <source>
        <dbReference type="ARBA" id="ARBA00022679"/>
    </source>
</evidence>
<feature type="transmembrane region" description="Helical" evidence="8">
    <location>
        <begin position="153"/>
        <end position="171"/>
    </location>
</feature>
<comment type="subcellular location">
    <subcellularLocation>
        <location evidence="1">Cell membrane</location>
        <topology evidence="1">Multi-pass membrane protein</topology>
    </subcellularLocation>
</comment>
<dbReference type="InterPro" id="IPR000715">
    <property type="entry name" value="Glycosyl_transferase_4"/>
</dbReference>
<keyword evidence="3 9" id="KW-0808">Transferase</keyword>
<dbReference type="GO" id="GO:0071555">
    <property type="term" value="P:cell wall organization"/>
    <property type="evidence" value="ECO:0007669"/>
    <property type="project" value="TreeGrafter"/>
</dbReference>
<dbReference type="CDD" id="cd06854">
    <property type="entry name" value="GT_WbpL_WbcO_like"/>
    <property type="match status" value="1"/>
</dbReference>
<dbReference type="PANTHER" id="PTHR22926">
    <property type="entry name" value="PHOSPHO-N-ACETYLMURAMOYL-PENTAPEPTIDE-TRANSFERASE"/>
    <property type="match status" value="1"/>
</dbReference>
<dbReference type="Proteomes" id="UP000243679">
    <property type="component" value="Chromosome"/>
</dbReference>
<evidence type="ECO:0000313" key="9">
    <source>
        <dbReference type="EMBL" id="BAW80869.1"/>
    </source>
</evidence>
<dbReference type="GO" id="GO:0044038">
    <property type="term" value="P:cell wall macromolecule biosynthetic process"/>
    <property type="evidence" value="ECO:0007669"/>
    <property type="project" value="TreeGrafter"/>
</dbReference>
<feature type="transmembrane region" description="Helical" evidence="8">
    <location>
        <begin position="249"/>
        <end position="268"/>
    </location>
</feature>
<keyword evidence="2" id="KW-1003">Cell membrane</keyword>
<feature type="transmembrane region" description="Helical" evidence="8">
    <location>
        <begin position="98"/>
        <end position="115"/>
    </location>
</feature>
<keyword evidence="4 8" id="KW-0812">Transmembrane</keyword>
<dbReference type="Pfam" id="PF00953">
    <property type="entry name" value="Glycos_transf_4"/>
    <property type="match status" value="1"/>
</dbReference>
<dbReference type="GO" id="GO:0009103">
    <property type="term" value="P:lipopolysaccharide biosynthetic process"/>
    <property type="evidence" value="ECO:0007669"/>
    <property type="project" value="TreeGrafter"/>
</dbReference>
<protein>
    <submittedName>
        <fullName evidence="9">Glycosyl transferase family protein</fullName>
    </submittedName>
</protein>
<organism evidence="9 10">
    <name type="scientific">Candidatus Nitrosoglobus terrae</name>
    <dbReference type="NCBI Taxonomy" id="1630141"/>
    <lineage>
        <taxon>Bacteria</taxon>
        <taxon>Pseudomonadati</taxon>
        <taxon>Pseudomonadota</taxon>
        <taxon>Gammaproteobacteria</taxon>
        <taxon>Chromatiales</taxon>
        <taxon>Chromatiaceae</taxon>
        <taxon>Candidatus Nitrosoglobus</taxon>
    </lineage>
</organism>
<feature type="transmembrane region" description="Helical" evidence="8">
    <location>
        <begin position="41"/>
        <end position="59"/>
    </location>
</feature>
<evidence type="ECO:0000313" key="10">
    <source>
        <dbReference type="Proteomes" id="UP000243679"/>
    </source>
</evidence>
<keyword evidence="10" id="KW-1185">Reference proteome</keyword>
<proteinExistence type="predicted"/>
<feature type="binding site" evidence="7">
    <location>
        <position position="90"/>
    </location>
    <ligand>
        <name>Mg(2+)</name>
        <dbReference type="ChEBI" id="CHEBI:18420"/>
    </ligand>
</feature>
<gene>
    <name evidence="9" type="ORF">TAO_1499</name>
</gene>
<dbReference type="AlphaFoldDB" id="A0A1Q2SP46"/>
<evidence type="ECO:0000256" key="8">
    <source>
        <dbReference type="SAM" id="Phobius"/>
    </source>
</evidence>
<keyword evidence="5 8" id="KW-1133">Transmembrane helix</keyword>
<keyword evidence="6 8" id="KW-0472">Membrane</keyword>
<feature type="transmembrane region" description="Helical" evidence="8">
    <location>
        <begin position="121"/>
        <end position="141"/>
    </location>
</feature>
<evidence type="ECO:0000256" key="6">
    <source>
        <dbReference type="ARBA" id="ARBA00023136"/>
    </source>
</evidence>
<keyword evidence="7" id="KW-0479">Metal-binding</keyword>
<keyword evidence="7" id="KW-0460">Magnesium</keyword>
<comment type="cofactor">
    <cofactor evidence="7">
        <name>Mg(2+)</name>
        <dbReference type="ChEBI" id="CHEBI:18420"/>
    </cofactor>
</comment>
<dbReference type="GO" id="GO:0016780">
    <property type="term" value="F:phosphotransferase activity, for other substituted phosphate groups"/>
    <property type="evidence" value="ECO:0007669"/>
    <property type="project" value="InterPro"/>
</dbReference>
<evidence type="ECO:0000256" key="7">
    <source>
        <dbReference type="PIRSR" id="PIRSR600715-1"/>
    </source>
</evidence>
<accession>A0A1Q2SP46</accession>
<evidence type="ECO:0000256" key="1">
    <source>
        <dbReference type="ARBA" id="ARBA00004651"/>
    </source>
</evidence>
<feature type="transmembrane region" description="Helical" evidence="8">
    <location>
        <begin position="177"/>
        <end position="198"/>
    </location>
</feature>
<evidence type="ECO:0000256" key="4">
    <source>
        <dbReference type="ARBA" id="ARBA00022692"/>
    </source>
</evidence>
<reference evidence="9 10" key="1">
    <citation type="journal article" date="2017" name="ISME J.">
        <title>An acid-tolerant ammonia-oxidizing ?-proteobacterium from soil.</title>
        <authorList>
            <person name="Hayatsu M."/>
            <person name="Tago K."/>
            <person name="Uchiyama I."/>
            <person name="Toyoda A."/>
            <person name="Wang Y."/>
            <person name="Shimomura Y."/>
            <person name="Okubo T."/>
            <person name="Kurisu F."/>
            <person name="Hirono Y."/>
            <person name="Nonaka K."/>
            <person name="Akiyama H."/>
            <person name="Itoh T."/>
            <person name="Takami H."/>
        </authorList>
    </citation>
    <scope>NUCLEOTIDE SEQUENCE [LARGE SCALE GENOMIC DNA]</scope>
    <source>
        <strain evidence="9 10">TAO100</strain>
    </source>
</reference>
<feature type="transmembrane region" description="Helical" evidence="8">
    <location>
        <begin position="225"/>
        <end position="243"/>
    </location>
</feature>
<dbReference type="EMBL" id="AP014836">
    <property type="protein sequence ID" value="BAW80869.1"/>
    <property type="molecule type" value="Genomic_DNA"/>
</dbReference>
<feature type="binding site" evidence="7">
    <location>
        <position position="150"/>
    </location>
    <ligand>
        <name>Mg(2+)</name>
        <dbReference type="ChEBI" id="CHEBI:18420"/>
    </ligand>
</feature>